<keyword evidence="3" id="KW-0808">Transferase</keyword>
<dbReference type="Pfam" id="PF13439">
    <property type="entry name" value="Glyco_transf_4"/>
    <property type="match status" value="1"/>
</dbReference>
<dbReference type="Gene3D" id="3.40.50.2000">
    <property type="entry name" value="Glycogen Phosphorylase B"/>
    <property type="match status" value="2"/>
</dbReference>
<dbReference type="PANTHER" id="PTHR12526">
    <property type="entry name" value="GLYCOSYLTRANSFERASE"/>
    <property type="match status" value="1"/>
</dbReference>
<dbReference type="Pfam" id="PF00534">
    <property type="entry name" value="Glycos_transf_1"/>
    <property type="match status" value="1"/>
</dbReference>
<dbReference type="AlphaFoldDB" id="A0A345UMG6"/>
<protein>
    <submittedName>
        <fullName evidence="3">Glycosyltransferase involved in cell wall bisynthesis</fullName>
    </submittedName>
</protein>
<evidence type="ECO:0000259" key="2">
    <source>
        <dbReference type="Pfam" id="PF13439"/>
    </source>
</evidence>
<feature type="domain" description="Glycosyl transferase family 1" evidence="1">
    <location>
        <begin position="190"/>
        <end position="344"/>
    </location>
</feature>
<accession>A0A345UMG6</accession>
<feature type="domain" description="Glycosyltransferase subfamily 4-like N-terminal" evidence="2">
    <location>
        <begin position="18"/>
        <end position="180"/>
    </location>
</feature>
<name>A0A345UMG6_9BACT</name>
<proteinExistence type="predicted"/>
<dbReference type="OrthoDB" id="596635at2"/>
<dbReference type="InterPro" id="IPR001296">
    <property type="entry name" value="Glyco_trans_1"/>
</dbReference>
<evidence type="ECO:0000313" key="3">
    <source>
        <dbReference type="EMBL" id="AXJ01668.1"/>
    </source>
</evidence>
<dbReference type="EMBL" id="CP027806">
    <property type="protein sequence ID" value="AXJ01668.1"/>
    <property type="molecule type" value="Genomic_DNA"/>
</dbReference>
<evidence type="ECO:0000313" key="4">
    <source>
        <dbReference type="Proteomes" id="UP000254808"/>
    </source>
</evidence>
<organism evidence="3 4">
    <name type="scientific">Cyclonatronum proteinivorum</name>
    <dbReference type="NCBI Taxonomy" id="1457365"/>
    <lineage>
        <taxon>Bacteria</taxon>
        <taxon>Pseudomonadati</taxon>
        <taxon>Balneolota</taxon>
        <taxon>Balneolia</taxon>
        <taxon>Balneolales</taxon>
        <taxon>Cyclonatronaceae</taxon>
        <taxon>Cyclonatronum</taxon>
    </lineage>
</organism>
<dbReference type="GO" id="GO:0016757">
    <property type="term" value="F:glycosyltransferase activity"/>
    <property type="evidence" value="ECO:0007669"/>
    <property type="project" value="InterPro"/>
</dbReference>
<evidence type="ECO:0000259" key="1">
    <source>
        <dbReference type="Pfam" id="PF00534"/>
    </source>
</evidence>
<dbReference type="RefSeq" id="WP_114984831.1">
    <property type="nucleotide sequence ID" value="NZ_CP027806.1"/>
</dbReference>
<reference evidence="3 4" key="1">
    <citation type="submission" date="2018-03" db="EMBL/GenBank/DDBJ databases">
        <title>Phenotypic and genomic properties of Cyclonatronum proteinivorum gen. nov., sp. nov., a haloalkaliphilic bacteroidete from soda lakes possessing Na+-translocating rhodopsin.</title>
        <authorList>
            <person name="Toshchakov S.V."/>
            <person name="Korzhenkov A."/>
            <person name="Samarov N.I."/>
            <person name="Kublanov I.V."/>
            <person name="Muntyan M.S."/>
            <person name="Sorokin D.Y."/>
        </authorList>
    </citation>
    <scope>NUCLEOTIDE SEQUENCE [LARGE SCALE GENOMIC DNA]</scope>
    <source>
        <strain evidence="3 4">Omega</strain>
    </source>
</reference>
<dbReference type="Proteomes" id="UP000254808">
    <property type="component" value="Chromosome"/>
</dbReference>
<dbReference type="InterPro" id="IPR028098">
    <property type="entry name" value="Glyco_trans_4-like_N"/>
</dbReference>
<keyword evidence="4" id="KW-1185">Reference proteome</keyword>
<dbReference type="PANTHER" id="PTHR12526:SF637">
    <property type="entry name" value="GLYCOSYLTRANSFERASE EPSF-RELATED"/>
    <property type="match status" value="1"/>
</dbReference>
<dbReference type="SUPFAM" id="SSF53756">
    <property type="entry name" value="UDP-Glycosyltransferase/glycogen phosphorylase"/>
    <property type="match status" value="1"/>
</dbReference>
<gene>
    <name evidence="3" type="ORF">CYPRO_2426</name>
</gene>
<dbReference type="KEGG" id="cprv:CYPRO_2426"/>
<sequence length="364" mass="41695">MTLKDKKLCICIPALKAGGSERVAAELANYALSLGVEVHIILMSDQEVFYKLNTNVQLHIPKFKKGNKLVYYLRVIWFIRKRLKENKLVHVFSLGYRLIPVLASIGMKIDHSGSHRTSINRGWKPFKLSGVKRNIFDYFYRTASNYSKMHTKKMIYQTPEAMEHYQKSYPNADAVVLPNFLREIKLYNTDRQKVVLCIGRLSPEKGQIYLVEAFSKVNYHDWKLIFVGDGPARNQLEKRVEELGLTSSIIFEGFKENVDEYMQASEIFVLPSLHEGFPNALLEAMANGLACISFSSNYGSCELIDHGVNGYLVETMNVDELAKQIENLINDSNTRTKFQKNATEVLDKYSLDKIGKAYLHFILN</sequence>